<accession>A0A1Q8V6W8</accession>
<evidence type="ECO:0000256" key="5">
    <source>
        <dbReference type="PROSITE-ProRule" id="PRU01016"/>
    </source>
</evidence>
<dbReference type="Gene3D" id="3.90.120.10">
    <property type="entry name" value="DNA Methylase, subunit A, domain 2"/>
    <property type="match status" value="1"/>
</dbReference>
<dbReference type="GO" id="GO:0003677">
    <property type="term" value="F:DNA binding"/>
    <property type="evidence" value="ECO:0007669"/>
    <property type="project" value="TreeGrafter"/>
</dbReference>
<dbReference type="InterPro" id="IPR018117">
    <property type="entry name" value="C5_DNA_meth_AS"/>
</dbReference>
<dbReference type="GO" id="GO:0044027">
    <property type="term" value="P:negative regulation of gene expression via chromosomal CpG island methylation"/>
    <property type="evidence" value="ECO:0007669"/>
    <property type="project" value="TreeGrafter"/>
</dbReference>
<dbReference type="InterPro" id="IPR031303">
    <property type="entry name" value="C5_meth_CS"/>
</dbReference>
<evidence type="ECO:0000313" key="9">
    <source>
        <dbReference type="Proteomes" id="UP000186471"/>
    </source>
</evidence>
<evidence type="ECO:0000256" key="2">
    <source>
        <dbReference type="ARBA" id="ARBA00022679"/>
    </source>
</evidence>
<dbReference type="PROSITE" id="PS00095">
    <property type="entry name" value="C5_MTASE_2"/>
    <property type="match status" value="1"/>
</dbReference>
<dbReference type="OrthoDB" id="9813719at2"/>
<reference evidence="8 9" key="1">
    <citation type="submission" date="2016-12" db="EMBL/GenBank/DDBJ databases">
        <title>Genomic comparison of strains in the 'Actinomyces naeslundii' group.</title>
        <authorList>
            <person name="Mughal S.R."/>
            <person name="Do T."/>
            <person name="Gilbert S.C."/>
            <person name="Witherden E.A."/>
            <person name="Didelot X."/>
            <person name="Beighton D."/>
        </authorList>
    </citation>
    <scope>NUCLEOTIDE SEQUENCE [LARGE SCALE GENOMIC DNA]</scope>
    <source>
        <strain evidence="8 9">R21091</strain>
    </source>
</reference>
<evidence type="ECO:0000256" key="3">
    <source>
        <dbReference type="ARBA" id="ARBA00022691"/>
    </source>
</evidence>
<dbReference type="NCBIfam" id="TIGR00675">
    <property type="entry name" value="dcm"/>
    <property type="match status" value="1"/>
</dbReference>
<organism evidence="8 9">
    <name type="scientific">Actinomyces oris</name>
    <dbReference type="NCBI Taxonomy" id="544580"/>
    <lineage>
        <taxon>Bacteria</taxon>
        <taxon>Bacillati</taxon>
        <taxon>Actinomycetota</taxon>
        <taxon>Actinomycetes</taxon>
        <taxon>Actinomycetales</taxon>
        <taxon>Actinomycetaceae</taxon>
        <taxon>Actinomyces</taxon>
    </lineage>
</organism>
<keyword evidence="1 5" id="KW-0489">Methyltransferase</keyword>
<comment type="catalytic activity">
    <reaction evidence="7">
        <text>a 2'-deoxycytidine in DNA + S-adenosyl-L-methionine = a 5-methyl-2'-deoxycytidine in DNA + S-adenosyl-L-homocysteine + H(+)</text>
        <dbReference type="Rhea" id="RHEA:13681"/>
        <dbReference type="Rhea" id="RHEA-COMP:11369"/>
        <dbReference type="Rhea" id="RHEA-COMP:11370"/>
        <dbReference type="ChEBI" id="CHEBI:15378"/>
        <dbReference type="ChEBI" id="CHEBI:57856"/>
        <dbReference type="ChEBI" id="CHEBI:59789"/>
        <dbReference type="ChEBI" id="CHEBI:85452"/>
        <dbReference type="ChEBI" id="CHEBI:85454"/>
        <dbReference type="EC" id="2.1.1.37"/>
    </reaction>
</comment>
<dbReference type="InterPro" id="IPR001525">
    <property type="entry name" value="C5_MeTfrase"/>
</dbReference>
<dbReference type="Pfam" id="PF00145">
    <property type="entry name" value="DNA_methylase"/>
    <property type="match status" value="1"/>
</dbReference>
<dbReference type="Gene3D" id="3.40.50.150">
    <property type="entry name" value="Vaccinia Virus protein VP39"/>
    <property type="match status" value="1"/>
</dbReference>
<dbReference type="RefSeq" id="WP_075412473.1">
    <property type="nucleotide sequence ID" value="NZ_MSKK01000057.1"/>
</dbReference>
<dbReference type="PRINTS" id="PR00105">
    <property type="entry name" value="C5METTRFRASE"/>
</dbReference>
<dbReference type="InterPro" id="IPR050390">
    <property type="entry name" value="C5-Methyltransferase"/>
</dbReference>
<dbReference type="GO" id="GO:0003886">
    <property type="term" value="F:DNA (cytosine-5-)-methyltransferase activity"/>
    <property type="evidence" value="ECO:0007669"/>
    <property type="project" value="UniProtKB-EC"/>
</dbReference>
<dbReference type="PANTHER" id="PTHR10629:SF52">
    <property type="entry name" value="DNA (CYTOSINE-5)-METHYLTRANSFERASE 1"/>
    <property type="match status" value="1"/>
</dbReference>
<sequence>MTARTIRVLDLFAGAGGLTAGFHTASSRFRSIAAVEMDPEAAASYRATFPKTDVYAGAIQDWLAEGTIPTGVDVVVGGPPCQGFSTLGKRDAEDARNRLWEQYAQVIQRARPKYFVVENVPAFGKSPQYRDFLAATRPGEFLEDYSFDFRVLNAADYGAPQARRRAVLIGHRYDMAVPGFPEPTHSPDGGGDLPPYRTVRQTLLGVPAQPDMDERFDQLRTRVGSRRVPGAFSPRELHVSRGYSDISIKRFAKIPEGGNRTNLPDHLKAPCWLRHTSGSMDVMGRLHWDRPSVTIRTEFFKPEKGRYLHPVENRAITHYEAALLQGFPDTHRFVGSRTSIARQIGNAVPIPLGAAIARQVLAQF</sequence>
<gene>
    <name evidence="8" type="ORF">BKH31_11965</name>
</gene>
<dbReference type="Proteomes" id="UP000186471">
    <property type="component" value="Unassembled WGS sequence"/>
</dbReference>
<dbReference type="PROSITE" id="PS51679">
    <property type="entry name" value="SAM_MT_C5"/>
    <property type="match status" value="1"/>
</dbReference>
<comment type="caution">
    <text evidence="8">The sequence shown here is derived from an EMBL/GenBank/DDBJ whole genome shotgun (WGS) entry which is preliminary data.</text>
</comment>
<feature type="active site" evidence="5">
    <location>
        <position position="81"/>
    </location>
</feature>
<protein>
    <recommendedName>
        <fullName evidence="7">Cytosine-specific methyltransferase</fullName>
        <ecNumber evidence="7">2.1.1.37</ecNumber>
    </recommendedName>
</protein>
<dbReference type="EC" id="2.1.1.37" evidence="7"/>
<comment type="similarity">
    <text evidence="5 6">Belongs to the class I-like SAM-binding methyltransferase superfamily. C5-methyltransferase family.</text>
</comment>
<dbReference type="EMBL" id="MSKK01000057">
    <property type="protein sequence ID" value="OLO43818.1"/>
    <property type="molecule type" value="Genomic_DNA"/>
</dbReference>
<evidence type="ECO:0000256" key="7">
    <source>
        <dbReference type="RuleBase" id="RU000417"/>
    </source>
</evidence>
<dbReference type="InterPro" id="IPR029063">
    <property type="entry name" value="SAM-dependent_MTases_sf"/>
</dbReference>
<keyword evidence="3 5" id="KW-0949">S-adenosyl-L-methionine</keyword>
<keyword evidence="4" id="KW-0680">Restriction system</keyword>
<name>A0A1Q8V6W8_9ACTO</name>
<evidence type="ECO:0000256" key="1">
    <source>
        <dbReference type="ARBA" id="ARBA00022603"/>
    </source>
</evidence>
<dbReference type="AlphaFoldDB" id="A0A1Q8V6W8"/>
<keyword evidence="2 5" id="KW-0808">Transferase</keyword>
<evidence type="ECO:0000256" key="6">
    <source>
        <dbReference type="RuleBase" id="RU000416"/>
    </source>
</evidence>
<dbReference type="SUPFAM" id="SSF53335">
    <property type="entry name" value="S-adenosyl-L-methionine-dependent methyltransferases"/>
    <property type="match status" value="1"/>
</dbReference>
<evidence type="ECO:0000313" key="8">
    <source>
        <dbReference type="EMBL" id="OLO43818.1"/>
    </source>
</evidence>
<dbReference type="PROSITE" id="PS00094">
    <property type="entry name" value="C5_MTASE_1"/>
    <property type="match status" value="1"/>
</dbReference>
<dbReference type="PANTHER" id="PTHR10629">
    <property type="entry name" value="CYTOSINE-SPECIFIC METHYLTRANSFERASE"/>
    <property type="match status" value="1"/>
</dbReference>
<dbReference type="GO" id="GO:0009307">
    <property type="term" value="P:DNA restriction-modification system"/>
    <property type="evidence" value="ECO:0007669"/>
    <property type="project" value="UniProtKB-KW"/>
</dbReference>
<proteinExistence type="inferred from homology"/>
<evidence type="ECO:0000256" key="4">
    <source>
        <dbReference type="ARBA" id="ARBA00022747"/>
    </source>
</evidence>
<dbReference type="GO" id="GO:0032259">
    <property type="term" value="P:methylation"/>
    <property type="evidence" value="ECO:0007669"/>
    <property type="project" value="UniProtKB-KW"/>
</dbReference>